<dbReference type="EMBL" id="PCXL01000026">
    <property type="protein sequence ID" value="PIR37270.1"/>
    <property type="molecule type" value="Genomic_DNA"/>
</dbReference>
<organism evidence="1 2">
    <name type="scientific">Candidatus Zambryskibacteria bacterium CG10_big_fil_rev_8_21_14_0_10_42_12</name>
    <dbReference type="NCBI Taxonomy" id="1975115"/>
    <lineage>
        <taxon>Bacteria</taxon>
        <taxon>Candidatus Zambryskiibacteriota</taxon>
    </lineage>
</organism>
<gene>
    <name evidence="1" type="ORF">COV34_03550</name>
</gene>
<sequence>MLFNTTRSVLYLLSFIALIVVPFNFLSAQNLSNIFEPSVEISLTPTNPGPNTPVTATLTTNSFDLNAAFIGWAINGKVVSQGVGEKIFSFQTGAGGQIIRLEAILQIPNSTDVVRRQITIAPAELDIIWESRGYTPPFYEGKARAVLQSTLVFTAIPQIYTQNGKVPASDLVYTWSKNKSVLQGSSGYGRNFIVIEQDFLSRPFTLTVVVTTRDGQITVEKSVSINPGKPELVLYEEDPLLGFRLEKGITNSFDLQKEELWLRAVPYFSDISDRGNGLTDAMWRMNGHTVKEGPLEEKLVLRRPSGVEEGRVNISLSVENENKLLQSLQESFSILIKPITNNSVF</sequence>
<comment type="caution">
    <text evidence="1">The sequence shown here is derived from an EMBL/GenBank/DDBJ whole genome shotgun (WGS) entry which is preliminary data.</text>
</comment>
<evidence type="ECO:0000313" key="1">
    <source>
        <dbReference type="EMBL" id="PIR37270.1"/>
    </source>
</evidence>
<dbReference type="AlphaFoldDB" id="A0A2H0QSN4"/>
<reference evidence="1 2" key="1">
    <citation type="submission" date="2017-09" db="EMBL/GenBank/DDBJ databases">
        <title>Depth-based differentiation of microbial function through sediment-hosted aquifers and enrichment of novel symbionts in the deep terrestrial subsurface.</title>
        <authorList>
            <person name="Probst A.J."/>
            <person name="Ladd B."/>
            <person name="Jarett J.K."/>
            <person name="Geller-Mcgrath D.E."/>
            <person name="Sieber C.M."/>
            <person name="Emerson J.B."/>
            <person name="Anantharaman K."/>
            <person name="Thomas B.C."/>
            <person name="Malmstrom R."/>
            <person name="Stieglmeier M."/>
            <person name="Klingl A."/>
            <person name="Woyke T."/>
            <person name="Ryan C.M."/>
            <person name="Banfield J.F."/>
        </authorList>
    </citation>
    <scope>NUCLEOTIDE SEQUENCE [LARGE SCALE GENOMIC DNA]</scope>
    <source>
        <strain evidence="1">CG10_big_fil_rev_8_21_14_0_10_42_12</strain>
    </source>
</reference>
<evidence type="ECO:0000313" key="2">
    <source>
        <dbReference type="Proteomes" id="UP000231333"/>
    </source>
</evidence>
<proteinExistence type="predicted"/>
<dbReference type="Proteomes" id="UP000231333">
    <property type="component" value="Unassembled WGS sequence"/>
</dbReference>
<name>A0A2H0QSN4_9BACT</name>
<accession>A0A2H0QSN4</accession>
<protein>
    <submittedName>
        <fullName evidence="1">Uncharacterized protein</fullName>
    </submittedName>
</protein>